<evidence type="ECO:0000256" key="1">
    <source>
        <dbReference type="SAM" id="Phobius"/>
    </source>
</evidence>
<organism evidence="2">
    <name type="scientific">Candidatus Improbicoccus pseudotrichonymphae</name>
    <dbReference type="NCBI Taxonomy" id="3033792"/>
    <lineage>
        <taxon>Bacteria</taxon>
        <taxon>Bacillati</taxon>
        <taxon>Bacillota</taxon>
        <taxon>Clostridia</taxon>
        <taxon>Candidatus Improbicoccus</taxon>
    </lineage>
</organism>
<accession>A0AA48KVP2</accession>
<proteinExistence type="predicted"/>
<feature type="transmembrane region" description="Helical" evidence="1">
    <location>
        <begin position="101"/>
        <end position="123"/>
    </location>
</feature>
<name>A0AA48KVP2_9FIRM</name>
<evidence type="ECO:0000313" key="2">
    <source>
        <dbReference type="EMBL" id="BED92141.1"/>
    </source>
</evidence>
<dbReference type="KEGG" id="ips:CfP315_0730"/>
<reference evidence="2" key="1">
    <citation type="journal article" date="2023" name="ISME J.">
        <title>Emergence of putative energy parasites within Clostridia revealed by genome analysis of a novel endosymbiotic clade.</title>
        <authorList>
            <person name="Takahashi K."/>
            <person name="Kuwahara H."/>
            <person name="Horikawa Y."/>
            <person name="Izawa K."/>
            <person name="Kato D."/>
            <person name="Inagaki T."/>
            <person name="Yuki M."/>
            <person name="Ohkuma M."/>
            <person name="Hongoh Y."/>
        </authorList>
    </citation>
    <scope>NUCLEOTIDE SEQUENCE</scope>
    <source>
        <strain evidence="2">CfP3-15</strain>
    </source>
</reference>
<keyword evidence="1" id="KW-1133">Transmembrane helix</keyword>
<dbReference type="Proteomes" id="UP001337580">
    <property type="component" value="Chromosome"/>
</dbReference>
<gene>
    <name evidence="2" type="ORF">CfP315_0730</name>
</gene>
<protein>
    <submittedName>
        <fullName evidence="2">Uncharacterized protein</fullName>
    </submittedName>
</protein>
<dbReference type="AlphaFoldDB" id="A0AA48KVP2"/>
<feature type="transmembrane region" description="Helical" evidence="1">
    <location>
        <begin position="21"/>
        <end position="39"/>
    </location>
</feature>
<sequence length="402" mass="46199">MKKENSIDDNKNSNKINKNNKIISSILAIAMCFQPVVVINSSASSETVWPTEKLDFLDGDDNLDILECIDESKKEDLNLDKNKKSEKSKELKLSLKEELKIWAIVFAVLITPIAGIAGIAVVLKLSCDLIRYFVSCLTSSTTRNNSLRNNSLNEFANFEEIDPIEINYGYSINWSKYKKVNQKGYSFIYRILGCLPDEGIREIVLQCYSDMLTKGKQREYPDSIDFVVQERNCDIEKYVKNEYDKIIENFKKVQDEMLPKSYFGEISDENQKNFITNLEIVIIFLYLSSASRGALGYESKIIDEGALGYESQTINEGVAYFRIIAIVAIERLLQMISSGGLPEGYRGIRSKLEIYLRELKESDICSRCIFFLFFLSIRRSSFYPILHNFVEKLPENWEIIGR</sequence>
<keyword evidence="1" id="KW-0812">Transmembrane</keyword>
<keyword evidence="1" id="KW-0472">Membrane</keyword>
<dbReference type="EMBL" id="AP027924">
    <property type="protein sequence ID" value="BED92141.1"/>
    <property type="molecule type" value="Genomic_DNA"/>
</dbReference>